<organism evidence="8 9">
    <name type="scientific">Stylonychia lemnae</name>
    <name type="common">Ciliate</name>
    <dbReference type="NCBI Taxonomy" id="5949"/>
    <lineage>
        <taxon>Eukaryota</taxon>
        <taxon>Sar</taxon>
        <taxon>Alveolata</taxon>
        <taxon>Ciliophora</taxon>
        <taxon>Intramacronucleata</taxon>
        <taxon>Spirotrichea</taxon>
        <taxon>Stichotrichia</taxon>
        <taxon>Sporadotrichida</taxon>
        <taxon>Oxytrichidae</taxon>
        <taxon>Stylonychinae</taxon>
        <taxon>Stylonychia</taxon>
    </lineage>
</organism>
<protein>
    <submittedName>
        <fullName evidence="8">Xenotropic and polytropic retrovirus receptor 1</fullName>
    </submittedName>
</protein>
<dbReference type="GO" id="GO:0016020">
    <property type="term" value="C:membrane"/>
    <property type="evidence" value="ECO:0007669"/>
    <property type="project" value="UniProtKB-SubCell"/>
</dbReference>
<evidence type="ECO:0000256" key="4">
    <source>
        <dbReference type="ARBA" id="ARBA00023136"/>
    </source>
</evidence>
<feature type="coiled-coil region" evidence="5">
    <location>
        <begin position="163"/>
        <end position="197"/>
    </location>
</feature>
<keyword evidence="3 6" id="KW-1133">Transmembrane helix</keyword>
<dbReference type="AlphaFoldDB" id="A0A078A835"/>
<evidence type="ECO:0000313" key="8">
    <source>
        <dbReference type="EMBL" id="CDW78031.1"/>
    </source>
</evidence>
<dbReference type="InParanoid" id="A0A078A835"/>
<feature type="transmembrane region" description="Helical" evidence="6">
    <location>
        <begin position="442"/>
        <end position="464"/>
    </location>
</feature>
<feature type="transmembrane region" description="Helical" evidence="6">
    <location>
        <begin position="253"/>
        <end position="276"/>
    </location>
</feature>
<evidence type="ECO:0000313" key="9">
    <source>
        <dbReference type="Proteomes" id="UP000039865"/>
    </source>
</evidence>
<dbReference type="Pfam" id="PF03124">
    <property type="entry name" value="EXS"/>
    <property type="match status" value="1"/>
</dbReference>
<evidence type="ECO:0000256" key="6">
    <source>
        <dbReference type="SAM" id="Phobius"/>
    </source>
</evidence>
<feature type="transmembrane region" description="Helical" evidence="6">
    <location>
        <begin position="300"/>
        <end position="322"/>
    </location>
</feature>
<evidence type="ECO:0000256" key="1">
    <source>
        <dbReference type="ARBA" id="ARBA00004141"/>
    </source>
</evidence>
<accession>A0A078A835</accession>
<evidence type="ECO:0000256" key="5">
    <source>
        <dbReference type="SAM" id="Coils"/>
    </source>
</evidence>
<evidence type="ECO:0000256" key="3">
    <source>
        <dbReference type="ARBA" id="ARBA00022989"/>
    </source>
</evidence>
<gene>
    <name evidence="8" type="primary">Contig10491.g11196</name>
    <name evidence="8" type="ORF">STYLEM_7001</name>
</gene>
<keyword evidence="8" id="KW-0675">Receptor</keyword>
<keyword evidence="9" id="KW-1185">Reference proteome</keyword>
<dbReference type="EMBL" id="CCKQ01006710">
    <property type="protein sequence ID" value="CDW78031.1"/>
    <property type="molecule type" value="Genomic_DNA"/>
</dbReference>
<dbReference type="PANTHER" id="PTHR10783">
    <property type="entry name" value="XENOTROPIC AND POLYTROPIC RETROVIRUS RECEPTOR 1-RELATED"/>
    <property type="match status" value="1"/>
</dbReference>
<evidence type="ECO:0000259" key="7">
    <source>
        <dbReference type="PROSITE" id="PS51380"/>
    </source>
</evidence>
<feature type="transmembrane region" description="Helical" evidence="6">
    <location>
        <begin position="410"/>
        <end position="430"/>
    </location>
</feature>
<keyword evidence="2 6" id="KW-0812">Transmembrane</keyword>
<feature type="transmembrane region" description="Helical" evidence="6">
    <location>
        <begin position="205"/>
        <end position="233"/>
    </location>
</feature>
<keyword evidence="4 6" id="KW-0472">Membrane</keyword>
<proteinExistence type="predicted"/>
<keyword evidence="5" id="KW-0175">Coiled coil</keyword>
<comment type="subcellular location">
    <subcellularLocation>
        <location evidence="1">Membrane</location>
        <topology evidence="1">Multi-pass membrane protein</topology>
    </subcellularLocation>
</comment>
<dbReference type="InterPro" id="IPR004342">
    <property type="entry name" value="EXS_C"/>
</dbReference>
<feature type="transmembrane region" description="Helical" evidence="6">
    <location>
        <begin position="517"/>
        <end position="538"/>
    </location>
</feature>
<evidence type="ECO:0000256" key="2">
    <source>
        <dbReference type="ARBA" id="ARBA00022692"/>
    </source>
</evidence>
<dbReference type="PROSITE" id="PS51380">
    <property type="entry name" value="EXS"/>
    <property type="match status" value="1"/>
</dbReference>
<reference evidence="8 9" key="1">
    <citation type="submission" date="2014-06" db="EMBL/GenBank/DDBJ databases">
        <authorList>
            <person name="Swart Estienne"/>
        </authorList>
    </citation>
    <scope>NUCLEOTIDE SEQUENCE [LARGE SCALE GENOMIC DNA]</scope>
    <source>
        <strain evidence="8 9">130c</strain>
    </source>
</reference>
<name>A0A078A835_STYLE</name>
<dbReference type="OrthoDB" id="292953at2759"/>
<dbReference type="GO" id="GO:0005737">
    <property type="term" value="C:cytoplasm"/>
    <property type="evidence" value="ECO:0007669"/>
    <property type="project" value="TreeGrafter"/>
</dbReference>
<feature type="domain" description="EXS" evidence="7">
    <location>
        <begin position="408"/>
        <end position="595"/>
    </location>
</feature>
<sequence>MQLNPQKYQFLVGLFILEDKTQSHQSTAGNNQVQEECLEVQLNHPLISHNTIIIELESEIKQEVEKVVQFSEVQKCLIKDKLVKSQNNFENYKIAIQRSRKLNTEFNQFRSPKLGEELDNFEQNTSWRREYYNLIEEAKKLLHYIDINSISLKFISKKLLRVMKDEKETVHKLEKYLHSLQHKINEKELEIQKMLNQMMIRVKDLFPISLMMGIQIILSALLAYLTYIHGIIFQNDQFLGKSQKTVFQIIKTLPVYRCTFIMILGVLGTGVCIRFFRRYQVNYVFIFGVSPRNKMNEYQFYKMFMLLLNIWTTCLVLELIFYDTNFSYYLVYSLFLLLINPMDLHYRPFRYELIYSLAHNLISPFGYVRFKEFFFGDILTSMVKPIIDFYFLTCFILDSPIFEDQALGECILNSGMIFALSVVPYHIRFWQCINRYFVTQLWFPHLVNAGKYMSTIIVLLIAYLQTFHFGLKEFYVPIYIFSTIYSFSWDILMDWSLCKGTQPGTRLLRDRLMYPKYFYYFSIFTNFILRFAWIMPLLPESYQQLFYKDQGGLVLCLSLAEAYRRIQWSLFRVENENITNPEKYRFLLEVPKVYL</sequence>
<feature type="transmembrane region" description="Helical" evidence="6">
    <location>
        <begin position="476"/>
        <end position="497"/>
    </location>
</feature>
<dbReference type="Proteomes" id="UP000039865">
    <property type="component" value="Unassembled WGS sequence"/>
</dbReference>